<dbReference type="OrthoDB" id="16120at2759"/>
<sequence length="435" mass="48708">MSTAAQSPYKIQVLTSLETHEFVKPTKKINDERDVSTFHTSGAYRDICLLILQLNMAMCPRKPSATLEECQTWKLDAPIELQQPVRQLQQLLQRCNDIIDEVPPDTGPRRFGNASFRKWHEVLELRARSLLQEYLPPSVLNCGSSSGSGDDEKVSVLDELTPYFMGSFGSSQRLDYGTGHELSFLAFLGCLWKLGGFSDEEAETMTTSRNIVIGVMEPCVFPGLQDPAGSHGVWGLDDHSFIPYIFGSSQYCPAIDENEAMPEEGSYPDTPSPTGISKKPIVDREREHNMFFSAVGFINDVKTGPFWEHSPMLFDISGIRAGWGKINKGMIKMYNAEVLSKFPVSGLTHWYGSYSRRLGDTAFSIWLIVYMGSRATNRDYRRTELSAKQISNGSSSNLGVSCGKSSRRKTKLLDKQHKAPKRKWSNELLCGIGEE</sequence>
<evidence type="ECO:0000256" key="1">
    <source>
        <dbReference type="ARBA" id="ARBA00000971"/>
    </source>
</evidence>
<dbReference type="InterPro" id="IPR004327">
    <property type="entry name" value="Phstyr_phstse_ac"/>
</dbReference>
<dbReference type="GO" id="GO:0007052">
    <property type="term" value="P:mitotic spindle organization"/>
    <property type="evidence" value="ECO:0007669"/>
    <property type="project" value="TreeGrafter"/>
</dbReference>
<evidence type="ECO:0000256" key="7">
    <source>
        <dbReference type="ARBA" id="ARBA00023235"/>
    </source>
</evidence>
<dbReference type="FunFam" id="1.20.120.1150:FF:000003">
    <property type="entry name" value="Serine/threonine-protein phosphatase 2A activator"/>
    <property type="match status" value="1"/>
</dbReference>
<dbReference type="GO" id="GO:0005634">
    <property type="term" value="C:nucleus"/>
    <property type="evidence" value="ECO:0007669"/>
    <property type="project" value="UniProtKB-SubCell"/>
</dbReference>
<dbReference type="eggNOG" id="KOG2867">
    <property type="taxonomic scope" value="Eukaryota"/>
</dbReference>
<comment type="function">
    <text evidence="9">PPIases accelerate the folding of proteins. It catalyzes the cis-trans isomerization of proline imidic peptide bonds in oligopeptides. Acts as a regulatory subunit for PP2A-like phosphatases modulating their activity or substrate specificity, probably by inducing a conformational change in the catalytic subunit, a direct target of the PPIase. Can reactivate inactive phosphatase PP2A-phosphatase methylesterase complexes (PP2Ai) in presence of ATP and Mg(2+) by dissociating the inactive form from the complex.</text>
</comment>
<evidence type="ECO:0000256" key="5">
    <source>
        <dbReference type="ARBA" id="ARBA00022490"/>
    </source>
</evidence>
<dbReference type="FunCoup" id="N1JMH2">
    <property type="interactions" value="82"/>
</dbReference>
<comment type="subcellular location">
    <subcellularLocation>
        <location evidence="3 10">Cytoplasm</location>
    </subcellularLocation>
    <subcellularLocation>
        <location evidence="2">Nucleus</location>
    </subcellularLocation>
</comment>
<dbReference type="EMBL" id="CAUH01005464">
    <property type="protein sequence ID" value="CCU81771.1"/>
    <property type="molecule type" value="Genomic_DNA"/>
</dbReference>
<dbReference type="EC" id="5.2.1.8" evidence="10"/>
<dbReference type="Proteomes" id="UP000015441">
    <property type="component" value="Unassembled WGS sequence"/>
</dbReference>
<dbReference type="GO" id="GO:0000159">
    <property type="term" value="C:protein phosphatase type 2A complex"/>
    <property type="evidence" value="ECO:0007669"/>
    <property type="project" value="TreeGrafter"/>
</dbReference>
<evidence type="ECO:0000256" key="3">
    <source>
        <dbReference type="ARBA" id="ARBA00004496"/>
    </source>
</evidence>
<keyword evidence="6 10" id="KW-0697">Rotamase</keyword>
<protein>
    <recommendedName>
        <fullName evidence="10">Serine/threonine-protein phosphatase 2A activator</fullName>
        <ecNumber evidence="10">5.2.1.8</ecNumber>
    </recommendedName>
    <alternativeName>
        <fullName evidence="10">Phosphotyrosyl phosphatase activator</fullName>
    </alternativeName>
</protein>
<evidence type="ECO:0000256" key="6">
    <source>
        <dbReference type="ARBA" id="ARBA00023110"/>
    </source>
</evidence>
<dbReference type="PANTHER" id="PTHR10012:SF3">
    <property type="entry name" value="SERINE_THREONINE-PROTEIN PHOSPHATASE 2A ACTIVATOR 1"/>
    <property type="match status" value="1"/>
</dbReference>
<reference evidence="12 13" key="1">
    <citation type="journal article" date="2010" name="Science">
        <title>Genome expansion and gene loss in powdery mildew fungi reveal tradeoffs in extreme parasitism.</title>
        <authorList>
            <person name="Spanu P.D."/>
            <person name="Abbott J.C."/>
            <person name="Amselem J."/>
            <person name="Burgis T.A."/>
            <person name="Soanes D.M."/>
            <person name="Stueber K."/>
            <person name="Ver Loren van Themaat E."/>
            <person name="Brown J.K.M."/>
            <person name="Butcher S.A."/>
            <person name="Gurr S.J."/>
            <person name="Lebrun M.-H."/>
            <person name="Ridout C.J."/>
            <person name="Schulze-Lefert P."/>
            <person name="Talbot N.J."/>
            <person name="Ahmadinejad N."/>
            <person name="Ametz C."/>
            <person name="Barton G.R."/>
            <person name="Benjdia M."/>
            <person name="Bidzinski P."/>
            <person name="Bindschedler L.V."/>
            <person name="Both M."/>
            <person name="Brewer M.T."/>
            <person name="Cadle-Davidson L."/>
            <person name="Cadle-Davidson M.M."/>
            <person name="Collemare J."/>
            <person name="Cramer R."/>
            <person name="Frenkel O."/>
            <person name="Godfrey D."/>
            <person name="Harriman J."/>
            <person name="Hoede C."/>
            <person name="King B.C."/>
            <person name="Klages S."/>
            <person name="Kleemann J."/>
            <person name="Knoll D."/>
            <person name="Koti P.S."/>
            <person name="Kreplak J."/>
            <person name="Lopez-Ruiz F.J."/>
            <person name="Lu X."/>
            <person name="Maekawa T."/>
            <person name="Mahanil S."/>
            <person name="Micali C."/>
            <person name="Milgroom M.G."/>
            <person name="Montana G."/>
            <person name="Noir S."/>
            <person name="O'Connell R.J."/>
            <person name="Oberhaensli S."/>
            <person name="Parlange F."/>
            <person name="Pedersen C."/>
            <person name="Quesneville H."/>
            <person name="Reinhardt R."/>
            <person name="Rott M."/>
            <person name="Sacristan S."/>
            <person name="Schmidt S.M."/>
            <person name="Schoen M."/>
            <person name="Skamnioti P."/>
            <person name="Sommer H."/>
            <person name="Stephens A."/>
            <person name="Takahara H."/>
            <person name="Thordal-Christensen H."/>
            <person name="Vigouroux M."/>
            <person name="Wessling R."/>
            <person name="Wicker T."/>
            <person name="Panstruga R."/>
        </authorList>
    </citation>
    <scope>NUCLEOTIDE SEQUENCE [LARGE SCALE GENOMIC DNA]</scope>
    <source>
        <strain evidence="12">DH14</strain>
    </source>
</reference>
<comment type="catalytic activity">
    <reaction evidence="1 10">
        <text>[protein]-peptidylproline (omega=180) = [protein]-peptidylproline (omega=0)</text>
        <dbReference type="Rhea" id="RHEA:16237"/>
        <dbReference type="Rhea" id="RHEA-COMP:10747"/>
        <dbReference type="Rhea" id="RHEA-COMP:10748"/>
        <dbReference type="ChEBI" id="CHEBI:83833"/>
        <dbReference type="ChEBI" id="CHEBI:83834"/>
        <dbReference type="EC" id="5.2.1.8"/>
    </reaction>
</comment>
<comment type="caution">
    <text evidence="12">The sequence shown here is derived from an EMBL/GenBank/DDBJ whole genome shotgun (WGS) entry which is preliminary data.</text>
</comment>
<keyword evidence="7 10" id="KW-0413">Isomerase</keyword>
<name>N1JMH2_BLUG1</name>
<feature type="region of interest" description="Disordered" evidence="11">
    <location>
        <begin position="392"/>
        <end position="419"/>
    </location>
</feature>
<dbReference type="Gene3D" id="1.20.120.1150">
    <property type="match status" value="1"/>
</dbReference>
<evidence type="ECO:0000313" key="12">
    <source>
        <dbReference type="EMBL" id="CCU81771.1"/>
    </source>
</evidence>
<dbReference type="STRING" id="546991.N1JMH2"/>
<dbReference type="InterPro" id="IPR037218">
    <property type="entry name" value="PTPA_sf"/>
</dbReference>
<dbReference type="PANTHER" id="PTHR10012">
    <property type="entry name" value="SERINE/THREONINE-PROTEIN PHOSPHATASE 2A REGULATORY SUBUNIT B"/>
    <property type="match status" value="1"/>
</dbReference>
<keyword evidence="13" id="KW-1185">Reference proteome</keyword>
<dbReference type="InterPro" id="IPR043170">
    <property type="entry name" value="PTPA_C_lid"/>
</dbReference>
<dbReference type="SUPFAM" id="SSF140984">
    <property type="entry name" value="PTPA-like"/>
    <property type="match status" value="1"/>
</dbReference>
<accession>N1JMH2</accession>
<dbReference type="GO" id="GO:0008160">
    <property type="term" value="F:protein tyrosine phosphatase activator activity"/>
    <property type="evidence" value="ECO:0007669"/>
    <property type="project" value="TreeGrafter"/>
</dbReference>
<evidence type="ECO:0000256" key="10">
    <source>
        <dbReference type="RuleBase" id="RU361210"/>
    </source>
</evidence>
<evidence type="ECO:0000256" key="4">
    <source>
        <dbReference type="ARBA" id="ARBA00011019"/>
    </source>
</evidence>
<dbReference type="InParanoid" id="N1JMH2"/>
<comment type="similarity">
    <text evidence="4 10">Belongs to the PTPA-type PPIase family.</text>
</comment>
<keyword evidence="5 10" id="KW-0963">Cytoplasm</keyword>
<evidence type="ECO:0000256" key="8">
    <source>
        <dbReference type="ARBA" id="ARBA00023242"/>
    </source>
</evidence>
<keyword evidence="8" id="KW-0539">Nucleus</keyword>
<dbReference type="GO" id="GO:0005737">
    <property type="term" value="C:cytoplasm"/>
    <property type="evidence" value="ECO:0007669"/>
    <property type="project" value="UniProtKB-SubCell"/>
</dbReference>
<organism evidence="12 13">
    <name type="scientific">Blumeria graminis f. sp. hordei (strain DH14)</name>
    <name type="common">Barley powdery mildew</name>
    <name type="synonym">Oidium monilioides f. sp. hordei</name>
    <dbReference type="NCBI Taxonomy" id="546991"/>
    <lineage>
        <taxon>Eukaryota</taxon>
        <taxon>Fungi</taxon>
        <taxon>Dikarya</taxon>
        <taxon>Ascomycota</taxon>
        <taxon>Pezizomycotina</taxon>
        <taxon>Leotiomycetes</taxon>
        <taxon>Erysiphales</taxon>
        <taxon>Erysiphaceae</taxon>
        <taxon>Blumeria</taxon>
        <taxon>Blumeria hordei</taxon>
    </lineage>
</organism>
<dbReference type="HOGENOM" id="CLU_030733_2_1_1"/>
<proteinExistence type="inferred from homology"/>
<dbReference type="GO" id="GO:0003755">
    <property type="term" value="F:peptidyl-prolyl cis-trans isomerase activity"/>
    <property type="evidence" value="ECO:0007669"/>
    <property type="project" value="UniProtKB-KW"/>
</dbReference>
<gene>
    <name evidence="12" type="ORF">BGHDH14_bghG005464000001001</name>
</gene>
<evidence type="ECO:0000313" key="13">
    <source>
        <dbReference type="Proteomes" id="UP000015441"/>
    </source>
</evidence>
<dbReference type="Pfam" id="PF03095">
    <property type="entry name" value="PTPA"/>
    <property type="match status" value="1"/>
</dbReference>
<evidence type="ECO:0000256" key="11">
    <source>
        <dbReference type="SAM" id="MobiDB-lite"/>
    </source>
</evidence>
<evidence type="ECO:0000256" key="2">
    <source>
        <dbReference type="ARBA" id="ARBA00004123"/>
    </source>
</evidence>
<evidence type="ECO:0000256" key="9">
    <source>
        <dbReference type="ARBA" id="ARBA00025287"/>
    </source>
</evidence>
<dbReference type="AlphaFoldDB" id="N1JMH2"/>